<protein>
    <submittedName>
        <fullName evidence="4">DUF4328 domain-containing protein</fullName>
    </submittedName>
</protein>
<evidence type="ECO:0000259" key="3">
    <source>
        <dbReference type="Pfam" id="PF14219"/>
    </source>
</evidence>
<dbReference type="AlphaFoldDB" id="A0A6I2FCC5"/>
<evidence type="ECO:0000313" key="4">
    <source>
        <dbReference type="EMBL" id="MRG60116.1"/>
    </source>
</evidence>
<evidence type="ECO:0000256" key="1">
    <source>
        <dbReference type="SAM" id="MobiDB-lite"/>
    </source>
</evidence>
<proteinExistence type="predicted"/>
<keyword evidence="2" id="KW-1133">Transmembrane helix</keyword>
<feature type="domain" description="DUF4328" evidence="3">
    <location>
        <begin position="74"/>
        <end position="213"/>
    </location>
</feature>
<name>A0A6I2FCC5_9MICO</name>
<keyword evidence="2" id="KW-0472">Membrane</keyword>
<reference evidence="4 5" key="1">
    <citation type="submission" date="2019-10" db="EMBL/GenBank/DDBJ databases">
        <authorList>
            <person name="Nie G."/>
            <person name="Ming H."/>
            <person name="Yi B."/>
        </authorList>
    </citation>
    <scope>NUCLEOTIDE SEQUENCE [LARGE SCALE GENOMIC DNA]</scope>
    <source>
        <strain evidence="4 5">CFH 90414</strain>
    </source>
</reference>
<evidence type="ECO:0000256" key="2">
    <source>
        <dbReference type="SAM" id="Phobius"/>
    </source>
</evidence>
<dbReference type="EMBL" id="WJIF01000004">
    <property type="protein sequence ID" value="MRG60116.1"/>
    <property type="molecule type" value="Genomic_DNA"/>
</dbReference>
<feature type="transmembrane region" description="Helical" evidence="2">
    <location>
        <begin position="36"/>
        <end position="60"/>
    </location>
</feature>
<feature type="region of interest" description="Disordered" evidence="1">
    <location>
        <begin position="1"/>
        <end position="20"/>
    </location>
</feature>
<dbReference type="InterPro" id="IPR025565">
    <property type="entry name" value="DUF4328"/>
</dbReference>
<organism evidence="4 5">
    <name type="scientific">Agromyces agglutinans</name>
    <dbReference type="NCBI Taxonomy" id="2662258"/>
    <lineage>
        <taxon>Bacteria</taxon>
        <taxon>Bacillati</taxon>
        <taxon>Actinomycetota</taxon>
        <taxon>Actinomycetes</taxon>
        <taxon>Micrococcales</taxon>
        <taxon>Microbacteriaceae</taxon>
        <taxon>Agromyces</taxon>
    </lineage>
</organism>
<dbReference type="Proteomes" id="UP000431080">
    <property type="component" value="Unassembled WGS sequence"/>
</dbReference>
<dbReference type="RefSeq" id="WP_153684564.1">
    <property type="nucleotide sequence ID" value="NZ_WJIF01000004.1"/>
</dbReference>
<feature type="transmembrane region" description="Helical" evidence="2">
    <location>
        <begin position="116"/>
        <end position="134"/>
    </location>
</feature>
<comment type="caution">
    <text evidence="4">The sequence shown here is derived from an EMBL/GenBank/DDBJ whole genome shotgun (WGS) entry which is preliminary data.</text>
</comment>
<feature type="transmembrane region" description="Helical" evidence="2">
    <location>
        <begin position="154"/>
        <end position="175"/>
    </location>
</feature>
<keyword evidence="2" id="KW-0812">Transmembrane</keyword>
<feature type="compositionally biased region" description="Pro residues" evidence="1">
    <location>
        <begin position="1"/>
        <end position="10"/>
    </location>
</feature>
<feature type="transmembrane region" description="Helical" evidence="2">
    <location>
        <begin position="80"/>
        <end position="104"/>
    </location>
</feature>
<keyword evidence="5" id="KW-1185">Reference proteome</keyword>
<dbReference type="Pfam" id="PF14219">
    <property type="entry name" value="DUF4328"/>
    <property type="match status" value="1"/>
</dbReference>
<evidence type="ECO:0000313" key="5">
    <source>
        <dbReference type="Proteomes" id="UP000431080"/>
    </source>
</evidence>
<gene>
    <name evidence="4" type="ORF">GE115_09565</name>
</gene>
<sequence length="228" mass="24644">MTIAPTPPTEGAPAARAGSSTRTPAAPAKLAFATQLLLIVCGVMSILTIGIELFGVSAATSYLGGSESAIVMIDLYDQSGFLVAILSSAVLIATGVLWVIWQYRAAKQVDDRMRRAPGWHVGSWFVPVISFWFPYQNISDLWRAAGRARPSWQIAWWLLWLGGSVVIQLSTRTSLAAQDLEQFRTAMWLSILGEILVLAAAPLAWLTVRGITQGLLQRSALPVPSHAS</sequence>
<accession>A0A6I2FCC5</accession>
<feature type="transmembrane region" description="Helical" evidence="2">
    <location>
        <begin position="187"/>
        <end position="208"/>
    </location>
</feature>